<evidence type="ECO:0000313" key="3">
    <source>
        <dbReference type="EMBL" id="CAD7279315.1"/>
    </source>
</evidence>
<dbReference type="InterPro" id="IPR038904">
    <property type="entry name" value="BRAT1"/>
</dbReference>
<dbReference type="GO" id="GO:0005737">
    <property type="term" value="C:cytoplasm"/>
    <property type="evidence" value="ECO:0007669"/>
    <property type="project" value="UniProtKB-SubCell"/>
</dbReference>
<name>A0A7R9BRL0_9CRUS</name>
<dbReference type="PANTHER" id="PTHR21331:SF2">
    <property type="entry name" value="BRCA1-ASSOCIATED ATM ACTIVATOR 1"/>
    <property type="match status" value="1"/>
</dbReference>
<dbReference type="GO" id="GO:0008283">
    <property type="term" value="P:cell population proliferation"/>
    <property type="evidence" value="ECO:0007669"/>
    <property type="project" value="InterPro"/>
</dbReference>
<evidence type="ECO:0000313" key="4">
    <source>
        <dbReference type="Proteomes" id="UP000678499"/>
    </source>
</evidence>
<gene>
    <name evidence="3" type="ORF">NMOB1V02_LOCUS6991</name>
</gene>
<keyword evidence="2" id="KW-0963">Cytoplasm</keyword>
<organism evidence="3">
    <name type="scientific">Notodromas monacha</name>
    <dbReference type="NCBI Taxonomy" id="399045"/>
    <lineage>
        <taxon>Eukaryota</taxon>
        <taxon>Metazoa</taxon>
        <taxon>Ecdysozoa</taxon>
        <taxon>Arthropoda</taxon>
        <taxon>Crustacea</taxon>
        <taxon>Oligostraca</taxon>
        <taxon>Ostracoda</taxon>
        <taxon>Podocopa</taxon>
        <taxon>Podocopida</taxon>
        <taxon>Cypridocopina</taxon>
        <taxon>Cypridoidea</taxon>
        <taxon>Cyprididae</taxon>
        <taxon>Notodromas</taxon>
    </lineage>
</organism>
<comment type="subcellular location">
    <subcellularLocation>
        <location evidence="1">Cytoplasm</location>
    </subcellularLocation>
</comment>
<dbReference type="EMBL" id="OA883619">
    <property type="protein sequence ID" value="CAD7279315.1"/>
    <property type="molecule type" value="Genomic_DNA"/>
</dbReference>
<dbReference type="InterPro" id="IPR016024">
    <property type="entry name" value="ARM-type_fold"/>
</dbReference>
<evidence type="ECO:0000256" key="1">
    <source>
        <dbReference type="ARBA" id="ARBA00004496"/>
    </source>
</evidence>
<dbReference type="OrthoDB" id="6342121at2759"/>
<dbReference type="AlphaFoldDB" id="A0A7R9BRL0"/>
<proteinExistence type="predicted"/>
<protein>
    <submittedName>
        <fullName evidence="3">Uncharacterized protein</fullName>
    </submittedName>
</protein>
<dbReference type="Proteomes" id="UP000678499">
    <property type="component" value="Unassembled WGS sequence"/>
</dbReference>
<dbReference type="SUPFAM" id="SSF48371">
    <property type="entry name" value="ARM repeat"/>
    <property type="match status" value="1"/>
</dbReference>
<dbReference type="PANTHER" id="PTHR21331">
    <property type="entry name" value="BRCA1-ASSOCIATED ATM ACTIVATOR 1"/>
    <property type="match status" value="1"/>
</dbReference>
<sequence>MRYFRQDLELAIMIVKLRGALNALIQANSSVKDDALMEKICSAIEQDDVTTSELSQEDSVKNFIKFALATDGGPRHKDLRKVAFSLVKRCLQNPVVAAKLEDEIRLFELINQLAASEDFSEPVVKICCLQFVSACLDSSAYSEKVANTGLLERCVVQAIGHSSVFVSREAQKVIVKALEKSRTSGIMERIIDFFRTSSSSKATFEGENARIALGYSGAMCTSLEQVLKSSICFSSNVGSKNLEKLCDIIDGILAVEAAKKMSAPLLPRLQILNIYLHAQLAAESLPTGGTSFGYASFVKRVAELFGSAVCSGRYELLATMTSAAHHAWSYLKNKFDVRFDDDPVQLFFVSVQIVPVLGYFFRFHIGCLDGVYKNVSARIEKNDEAYKAVVEKLRMFIKELQPNQLTQLAIQAAHGLRGISHLLSKENSVTALQAGMMLIVLQGYVCNPASQQLQVAALDLLSCTLSSYRLTLGDSYESVCLIYTICYLCDRSDISTKVVIKGFRTLQQALKVNALPLEIALSHSELSSKKFSSHYLARSLKVRASHVDWELRDSVLETLTVFVEASVASCIPLREWLVEHNMLELAVDALKDGESYVRASGYQLLTSAVGIPSIWTEFEKTHGNFVVDSAEFSLICNTITHLCDTDIDWESKLNALEFWRWVIDDALNRVGVIDGVFPPTIFDTTLNRIINMTDEVARQRLRECLDNLCSNGCMVSLLDVECDLEATVRHRAMDVLGYLMKVLVRYDMITKYASSYDSLFSRPRSVHASNTISEVDSANSVDRDEVIEALLDGSDVEAVWKRMTVPMHSESDSGTQPDIQSWEKMQKISVDACLGIFRSMLAKNEEKLQQTQKVSEIESYLDDVLIHFGIDNAENDSVLMDCY</sequence>
<dbReference type="EMBL" id="CAJPEX010001582">
    <property type="protein sequence ID" value="CAG0919467.1"/>
    <property type="molecule type" value="Genomic_DNA"/>
</dbReference>
<accession>A0A7R9BRL0</accession>
<keyword evidence="4" id="KW-1185">Reference proteome</keyword>
<evidence type="ECO:0000256" key="2">
    <source>
        <dbReference type="ARBA" id="ARBA00022490"/>
    </source>
</evidence>
<reference evidence="3" key="1">
    <citation type="submission" date="2020-11" db="EMBL/GenBank/DDBJ databases">
        <authorList>
            <person name="Tran Van P."/>
        </authorList>
    </citation>
    <scope>NUCLEOTIDE SEQUENCE</scope>
</reference>
<dbReference type="GO" id="GO:0005634">
    <property type="term" value="C:nucleus"/>
    <property type="evidence" value="ECO:0007669"/>
    <property type="project" value="TreeGrafter"/>
</dbReference>
<dbReference type="GO" id="GO:0006974">
    <property type="term" value="P:DNA damage response"/>
    <property type="evidence" value="ECO:0007669"/>
    <property type="project" value="InterPro"/>
</dbReference>